<name>A0A1H9RMS9_9RHOB</name>
<evidence type="ECO:0000259" key="6">
    <source>
        <dbReference type="Pfam" id="PF25989"/>
    </source>
</evidence>
<organism evidence="7 8">
    <name type="scientific">Tranquillimonas rosea</name>
    <dbReference type="NCBI Taxonomy" id="641238"/>
    <lineage>
        <taxon>Bacteria</taxon>
        <taxon>Pseudomonadati</taxon>
        <taxon>Pseudomonadota</taxon>
        <taxon>Alphaproteobacteria</taxon>
        <taxon>Rhodobacterales</taxon>
        <taxon>Roseobacteraceae</taxon>
        <taxon>Tranquillimonas</taxon>
    </lineage>
</organism>
<comment type="similarity">
    <text evidence="1">Belongs to the membrane fusion protein (MFP) (TC 8.A.1) family.</text>
</comment>
<dbReference type="InterPro" id="IPR006143">
    <property type="entry name" value="RND_pump_MFP"/>
</dbReference>
<dbReference type="GO" id="GO:1990281">
    <property type="term" value="C:efflux pump complex"/>
    <property type="evidence" value="ECO:0007669"/>
    <property type="project" value="TreeGrafter"/>
</dbReference>
<proteinExistence type="inferred from homology"/>
<dbReference type="PANTHER" id="PTHR30469:SF11">
    <property type="entry name" value="BLL4320 PROTEIN"/>
    <property type="match status" value="1"/>
</dbReference>
<keyword evidence="8" id="KW-1185">Reference proteome</keyword>
<dbReference type="PANTHER" id="PTHR30469">
    <property type="entry name" value="MULTIDRUG RESISTANCE PROTEIN MDTA"/>
    <property type="match status" value="1"/>
</dbReference>
<evidence type="ECO:0000259" key="3">
    <source>
        <dbReference type="Pfam" id="PF25876"/>
    </source>
</evidence>
<accession>A0A1H9RMS9</accession>
<evidence type="ECO:0000259" key="4">
    <source>
        <dbReference type="Pfam" id="PF25917"/>
    </source>
</evidence>
<evidence type="ECO:0000256" key="2">
    <source>
        <dbReference type="SAM" id="Coils"/>
    </source>
</evidence>
<dbReference type="EMBL" id="FOGU01000002">
    <property type="protein sequence ID" value="SER73383.1"/>
    <property type="molecule type" value="Genomic_DNA"/>
</dbReference>
<evidence type="ECO:0000259" key="5">
    <source>
        <dbReference type="Pfam" id="PF25954"/>
    </source>
</evidence>
<dbReference type="Gene3D" id="2.40.30.170">
    <property type="match status" value="1"/>
</dbReference>
<dbReference type="Pfam" id="PF25989">
    <property type="entry name" value="YknX_C"/>
    <property type="match status" value="1"/>
</dbReference>
<dbReference type="SUPFAM" id="SSF111369">
    <property type="entry name" value="HlyD-like secretion proteins"/>
    <property type="match status" value="1"/>
</dbReference>
<dbReference type="OrthoDB" id="9813967at2"/>
<dbReference type="GO" id="GO:0015562">
    <property type="term" value="F:efflux transmembrane transporter activity"/>
    <property type="evidence" value="ECO:0007669"/>
    <property type="project" value="TreeGrafter"/>
</dbReference>
<dbReference type="NCBIfam" id="TIGR01730">
    <property type="entry name" value="RND_mfp"/>
    <property type="match status" value="1"/>
</dbReference>
<dbReference type="InterPro" id="IPR058625">
    <property type="entry name" value="MdtA-like_BSH"/>
</dbReference>
<dbReference type="Gene3D" id="2.40.50.100">
    <property type="match status" value="1"/>
</dbReference>
<evidence type="ECO:0000313" key="8">
    <source>
        <dbReference type="Proteomes" id="UP000198885"/>
    </source>
</evidence>
<gene>
    <name evidence="7" type="ORF">SAMN04490244_102336</name>
</gene>
<dbReference type="InterPro" id="IPR058792">
    <property type="entry name" value="Beta-barrel_RND_2"/>
</dbReference>
<dbReference type="AlphaFoldDB" id="A0A1H9RMS9"/>
<dbReference type="InterPro" id="IPR058637">
    <property type="entry name" value="YknX-like_C"/>
</dbReference>
<dbReference type="Gene3D" id="2.40.420.20">
    <property type="match status" value="1"/>
</dbReference>
<feature type="coiled-coil region" evidence="2">
    <location>
        <begin position="108"/>
        <end position="166"/>
    </location>
</feature>
<feature type="domain" description="Multidrug resistance protein MdtA-like alpha-helical hairpin" evidence="3">
    <location>
        <begin position="110"/>
        <end position="169"/>
    </location>
</feature>
<feature type="domain" description="CusB-like beta-barrel" evidence="5">
    <location>
        <begin position="209"/>
        <end position="278"/>
    </location>
</feature>
<dbReference type="Proteomes" id="UP000198885">
    <property type="component" value="Unassembled WGS sequence"/>
</dbReference>
<dbReference type="RefSeq" id="WP_092689129.1">
    <property type="nucleotide sequence ID" value="NZ_FOGU01000002.1"/>
</dbReference>
<evidence type="ECO:0000313" key="7">
    <source>
        <dbReference type="EMBL" id="SER73383.1"/>
    </source>
</evidence>
<dbReference type="Pfam" id="PF25954">
    <property type="entry name" value="Beta-barrel_RND_2"/>
    <property type="match status" value="1"/>
</dbReference>
<feature type="domain" description="Multidrug resistance protein MdtA-like barrel-sandwich hybrid" evidence="4">
    <location>
        <begin position="75"/>
        <end position="194"/>
    </location>
</feature>
<dbReference type="STRING" id="641238.SAMN04490244_102336"/>
<dbReference type="Pfam" id="PF25876">
    <property type="entry name" value="HH_MFP_RND"/>
    <property type="match status" value="1"/>
</dbReference>
<sequence>MALKKGIGIGLAVVFVAACGAAGVWGTSEIFALVRPSDEQGGGERPPTRVEVAQPQRDKVRDTFQAVGSIRAVRSIELQPLASGRVTEVAVESGERVEEGDLIFALDDRAAQAALQEAEATLSEAESEFSRVQELATENVSAEAQLEEARAGYRRAQAAVATAEATLDDRRLSAPFSGVLGLVDIDPGERVDTSMSFSSLDDISTVEAQFSVPERYYARAEVGQQVILNGSVYDREFEGEVSVKAPRVDANSRSFTLRVRVPNEDRALTDGMFMTATLVFETYEALTLPDDAIISEGSATYVYTVSDGNAARTPVSLGSRNDGRTEITDGVSADSRVVITGYDRLSDGAPVQVADGEAPQEALN</sequence>
<keyword evidence="2" id="KW-0175">Coiled coil</keyword>
<evidence type="ECO:0000256" key="1">
    <source>
        <dbReference type="ARBA" id="ARBA00009477"/>
    </source>
</evidence>
<dbReference type="PROSITE" id="PS51257">
    <property type="entry name" value="PROKAR_LIPOPROTEIN"/>
    <property type="match status" value="1"/>
</dbReference>
<protein>
    <submittedName>
        <fullName evidence="7">Membrane fusion protein, multidrug efflux system</fullName>
    </submittedName>
</protein>
<reference evidence="7 8" key="1">
    <citation type="submission" date="2016-10" db="EMBL/GenBank/DDBJ databases">
        <authorList>
            <person name="de Groot N.N."/>
        </authorList>
    </citation>
    <scope>NUCLEOTIDE SEQUENCE [LARGE SCALE GENOMIC DNA]</scope>
    <source>
        <strain evidence="7 8">DSM 23042</strain>
    </source>
</reference>
<feature type="domain" description="YknX-like C-terminal permuted SH3-like" evidence="6">
    <location>
        <begin position="285"/>
        <end position="353"/>
    </location>
</feature>
<dbReference type="InterPro" id="IPR058624">
    <property type="entry name" value="MdtA-like_HH"/>
</dbReference>
<dbReference type="Pfam" id="PF25917">
    <property type="entry name" value="BSH_RND"/>
    <property type="match status" value="1"/>
</dbReference>
<dbReference type="Gene3D" id="1.10.287.470">
    <property type="entry name" value="Helix hairpin bin"/>
    <property type="match status" value="1"/>
</dbReference>